<evidence type="ECO:0008006" key="3">
    <source>
        <dbReference type="Google" id="ProtNLM"/>
    </source>
</evidence>
<dbReference type="EMBL" id="BAAAUF010000010">
    <property type="protein sequence ID" value="GAA3031813.1"/>
    <property type="molecule type" value="Genomic_DNA"/>
</dbReference>
<proteinExistence type="predicted"/>
<protein>
    <recommendedName>
        <fullName evidence="3">PA14 domain-containing protein</fullName>
    </recommendedName>
</protein>
<evidence type="ECO:0000313" key="2">
    <source>
        <dbReference type="Proteomes" id="UP001501532"/>
    </source>
</evidence>
<gene>
    <name evidence="1" type="ORF">GCM10010448_12250</name>
</gene>
<name>A0ABP6L824_9ACTN</name>
<comment type="caution">
    <text evidence="1">The sequence shown here is derived from an EMBL/GenBank/DDBJ whole genome shotgun (WGS) entry which is preliminary data.</text>
</comment>
<accession>A0ABP6L824</accession>
<evidence type="ECO:0000313" key="1">
    <source>
        <dbReference type="EMBL" id="GAA3031813.1"/>
    </source>
</evidence>
<organism evidence="1 2">
    <name type="scientific">Streptomyces glomeratus</name>
    <dbReference type="NCBI Taxonomy" id="284452"/>
    <lineage>
        <taxon>Bacteria</taxon>
        <taxon>Bacillati</taxon>
        <taxon>Actinomycetota</taxon>
        <taxon>Actinomycetes</taxon>
        <taxon>Kitasatosporales</taxon>
        <taxon>Streptomycetaceae</taxon>
        <taxon>Streptomyces</taxon>
    </lineage>
</organism>
<dbReference type="Proteomes" id="UP001501532">
    <property type="component" value="Unassembled WGS sequence"/>
</dbReference>
<reference evidence="2" key="1">
    <citation type="journal article" date="2019" name="Int. J. Syst. Evol. Microbiol.">
        <title>The Global Catalogue of Microorganisms (GCM) 10K type strain sequencing project: providing services to taxonomists for standard genome sequencing and annotation.</title>
        <authorList>
            <consortium name="The Broad Institute Genomics Platform"/>
            <consortium name="The Broad Institute Genome Sequencing Center for Infectious Disease"/>
            <person name="Wu L."/>
            <person name="Ma J."/>
        </authorList>
    </citation>
    <scope>NUCLEOTIDE SEQUENCE [LARGE SCALE GENOMIC DNA]</scope>
    <source>
        <strain evidence="2">JCM 9091</strain>
    </source>
</reference>
<keyword evidence="2" id="KW-1185">Reference proteome</keyword>
<sequence>MRRSPVGTDLLEWWRDEETTSSPSSARNVTVPVLSNACPSPRLGMAAIGIGCTRRIDRPCRDPKTCSQDPADGRADNLWNRTGPAPGACSGFTDCWTAYGIDVAFTPDHRHRAVHIQAPSGRCMLWVDGVRVAEGLALEHSGYRVGERFYVVQAAGPENHPEQGPAMGDLGWNILSLVVHDVERATRRRCLCPRPRRRGPIPCCGRTVEPCASTRITRRAGTLRRTGCFPVEPLPPV</sequence>